<sequence length="330" mass="35664">MGRRIAMLACVSGLASSKPYYKGHEAKDRIIHTNLKRDLSEGAEYVEAYCGSGQDVMTCWDSYVLIPLGDQFSKCWDIPEDKAQCAWTIGISAIGDFPGQSDVYPEGAPDGRYFATYVHLCHPKSEDAVAPAPFVAKNPYLGICCQWKQSYKWQRSDLEKECKSRQALLESGDAKYVNRSYDYTASDTKHYLASLLSPDKPDYCEKHAHKRPATGPRAGRPDRVKEKRVKAGGIASGPTGPHYWNPKGEDPWCRPKGSGCPANTKTEVKPGKDSKGDGAKGSKGKGSKGKGSNADIRSFFPGPKPPPPPPPPMGGFDSFPGAGGSGGITA</sequence>
<evidence type="ECO:0000313" key="2">
    <source>
        <dbReference type="EMBL" id="CAH0378930.1"/>
    </source>
</evidence>
<dbReference type="EMBL" id="CAKKNE010000006">
    <property type="protein sequence ID" value="CAH0378930.1"/>
    <property type="molecule type" value="Genomic_DNA"/>
</dbReference>
<dbReference type="Proteomes" id="UP000789595">
    <property type="component" value="Unassembled WGS sequence"/>
</dbReference>
<dbReference type="AlphaFoldDB" id="A0A8J2SWN4"/>
<feature type="compositionally biased region" description="Pro residues" evidence="1">
    <location>
        <begin position="302"/>
        <end position="313"/>
    </location>
</feature>
<keyword evidence="3" id="KW-1185">Reference proteome</keyword>
<name>A0A8J2SWN4_9STRA</name>
<reference evidence="2" key="1">
    <citation type="submission" date="2021-11" db="EMBL/GenBank/DDBJ databases">
        <authorList>
            <consortium name="Genoscope - CEA"/>
            <person name="William W."/>
        </authorList>
    </citation>
    <scope>NUCLEOTIDE SEQUENCE</scope>
</reference>
<comment type="caution">
    <text evidence="2">The sequence shown here is derived from an EMBL/GenBank/DDBJ whole genome shotgun (WGS) entry which is preliminary data.</text>
</comment>
<organism evidence="2 3">
    <name type="scientific">Pelagomonas calceolata</name>
    <dbReference type="NCBI Taxonomy" id="35677"/>
    <lineage>
        <taxon>Eukaryota</taxon>
        <taxon>Sar</taxon>
        <taxon>Stramenopiles</taxon>
        <taxon>Ochrophyta</taxon>
        <taxon>Pelagophyceae</taxon>
        <taxon>Pelagomonadales</taxon>
        <taxon>Pelagomonadaceae</taxon>
        <taxon>Pelagomonas</taxon>
    </lineage>
</organism>
<evidence type="ECO:0000256" key="1">
    <source>
        <dbReference type="SAM" id="MobiDB-lite"/>
    </source>
</evidence>
<evidence type="ECO:0000313" key="3">
    <source>
        <dbReference type="Proteomes" id="UP000789595"/>
    </source>
</evidence>
<protein>
    <submittedName>
        <fullName evidence="2">Uncharacterized protein</fullName>
    </submittedName>
</protein>
<accession>A0A8J2SWN4</accession>
<feature type="region of interest" description="Disordered" evidence="1">
    <location>
        <begin position="202"/>
        <end position="330"/>
    </location>
</feature>
<feature type="compositionally biased region" description="Gly residues" evidence="1">
    <location>
        <begin position="321"/>
        <end position="330"/>
    </location>
</feature>
<proteinExistence type="predicted"/>
<feature type="compositionally biased region" description="Basic and acidic residues" evidence="1">
    <location>
        <begin position="266"/>
        <end position="280"/>
    </location>
</feature>
<gene>
    <name evidence="2" type="ORF">PECAL_6P05310</name>
</gene>